<dbReference type="GO" id="GO:0046961">
    <property type="term" value="F:proton-transporting ATPase activity, rotational mechanism"/>
    <property type="evidence" value="ECO:0007669"/>
    <property type="project" value="InterPro"/>
</dbReference>
<name>A0A0U1LP91_TALIS</name>
<protein>
    <submittedName>
        <fullName evidence="7">V-type H+-transporting ATPase 54 kD subunit</fullName>
    </submittedName>
</protein>
<keyword evidence="8" id="KW-1185">Reference proteome</keyword>
<evidence type="ECO:0000259" key="6">
    <source>
        <dbReference type="Pfam" id="PF11698"/>
    </source>
</evidence>
<keyword evidence="2" id="KW-0813">Transport</keyword>
<organism evidence="7 8">
    <name type="scientific">Talaromyces islandicus</name>
    <name type="common">Penicillium islandicum</name>
    <dbReference type="NCBI Taxonomy" id="28573"/>
    <lineage>
        <taxon>Eukaryota</taxon>
        <taxon>Fungi</taxon>
        <taxon>Dikarya</taxon>
        <taxon>Ascomycota</taxon>
        <taxon>Pezizomycotina</taxon>
        <taxon>Eurotiomycetes</taxon>
        <taxon>Eurotiomycetidae</taxon>
        <taxon>Eurotiales</taxon>
        <taxon>Trichocomaceae</taxon>
        <taxon>Talaromyces</taxon>
        <taxon>Talaromyces sect. Islandici</taxon>
    </lineage>
</organism>
<keyword evidence="3" id="KW-0375">Hydrogen ion transport</keyword>
<dbReference type="InterPro" id="IPR021858">
    <property type="entry name" value="Fun_TF"/>
</dbReference>
<dbReference type="AlphaFoldDB" id="A0A0U1LP91"/>
<reference evidence="7 8" key="1">
    <citation type="submission" date="2015-04" db="EMBL/GenBank/DDBJ databases">
        <authorList>
            <person name="Syromyatnikov M.Y."/>
            <person name="Popov V.N."/>
        </authorList>
    </citation>
    <scope>NUCLEOTIDE SEQUENCE [LARGE SCALE GENOMIC DNA]</scope>
    <source>
        <strain evidence="7">WF-38-12</strain>
    </source>
</reference>
<proteinExistence type="inferred from homology"/>
<sequence>MSLEPPTYLSSLQNNIRARPIPWEGAVRAGNITDDHLRKIKAVDKVRREQRQQTVEADVNGYTALLAGSSDAKSVLELAFKRTDIVQYILVLSADLIGDVPALASALIEHPQPYKPFLPLLRHSNNPEDPIPLLTSSFLTSLVSTALVSSSQASAPEEEALPQLYSYLSVLTKNQDSGLQDIGVQGFSTLLCNKKARELFWKQRQETVNTLMEILRTAAAGKDTASSTLAGSTATNSARTTDISVGGGVGLQLLYHVLLVIWQLSFEGSLVGEELHSEHDIIELYTQLLRLSPKEKTTRLLLATLNNLLTANRTTLLPVAVIVRLPALLSNLSGRHLTDPDLLEDLKSLSDMLDEYTKTQTTFDEYAAEVQSGHLRWSPPHRNPTFWRENARRILEEERGALPRKLAEILSKSWDNDKQVLAIACNDVGSLVKEVPERRSQLEKLGLKARVMELMTDRDEAVRWESLRAVGEWLRYFILKIVLSNLFKCRDLSQAARDAKHGGKNATSNILNAGGRCKAAGAQCRYAMQLQWGGRAFSRSRFGACVGPGGMQRLEYSPGEFVYTTVKNDKMSPLESDTPVSSPSSSSSPDLPLVRQVDPFSSLPPTQKTLLQHFIQDASHVTSCHPGMQQEICKMIVPMALQTPSLLYATMSLSAIHLEALNNHSGMVKTAPDIARLMARSLEHFRVELQDPARKGSDALLATARTLCLAEIHSGAIQPNTWRAHVEGAKALMTTTQTSSTPNTAFRKYLDRWYRSIVALSALNGNGPPIGENTIDSEPRDDWIPNDPDYLDDYWGFTVSLADIFREIGVIAWQRHQNNDATPEFQSGDAESEERAAKLEKHVLGLIDRYSGGNQLVFYPGVAERLSEDTVREFTLCNEAFQHTALIHIHRRIRKVPVSSPEVQYSVKQILACTSQIVPRSGLSPWVMLTTPLFTAGCEALGDDREAFKQLFLSLHDTTRIPNVLHSLNFLEVYWADDDKRDDEDWSHYLDRMNFDFIPY</sequence>
<dbReference type="PANTHER" id="PTHR10698">
    <property type="entry name" value="V-TYPE PROTON ATPASE SUBUNIT H"/>
    <property type="match status" value="1"/>
</dbReference>
<dbReference type="GO" id="GO:0000329">
    <property type="term" value="C:fungal-type vacuole membrane"/>
    <property type="evidence" value="ECO:0007669"/>
    <property type="project" value="TreeGrafter"/>
</dbReference>
<dbReference type="SUPFAM" id="SSF48371">
    <property type="entry name" value="ARM repeat"/>
    <property type="match status" value="1"/>
</dbReference>
<evidence type="ECO:0000256" key="3">
    <source>
        <dbReference type="ARBA" id="ARBA00022781"/>
    </source>
</evidence>
<dbReference type="FunFam" id="1.25.10.10:FF:000326">
    <property type="entry name" value="V-type proton ATPase subunit H"/>
    <property type="match status" value="1"/>
</dbReference>
<feature type="domain" description="ATPase V1 complex subunit H C-terminal" evidence="6">
    <location>
        <begin position="360"/>
        <end position="475"/>
    </location>
</feature>
<keyword evidence="4" id="KW-0406">Ion transport</keyword>
<dbReference type="InterPro" id="IPR011987">
    <property type="entry name" value="ATPase_V1-cplx_hsu_C"/>
</dbReference>
<dbReference type="OMA" id="CHPGMQQ"/>
<dbReference type="InterPro" id="IPR011989">
    <property type="entry name" value="ARM-like"/>
</dbReference>
<dbReference type="InterPro" id="IPR016024">
    <property type="entry name" value="ARM-type_fold"/>
</dbReference>
<evidence type="ECO:0000256" key="5">
    <source>
        <dbReference type="SAM" id="MobiDB-lite"/>
    </source>
</evidence>
<dbReference type="Pfam" id="PF03224">
    <property type="entry name" value="V-ATPase_H_N"/>
    <property type="match status" value="1"/>
</dbReference>
<dbReference type="Proteomes" id="UP000054383">
    <property type="component" value="Unassembled WGS sequence"/>
</dbReference>
<comment type="similarity">
    <text evidence="1">Belongs to the V-ATPase H subunit family.</text>
</comment>
<dbReference type="InterPro" id="IPR004908">
    <property type="entry name" value="ATPase_V1-cplx_hsu"/>
</dbReference>
<dbReference type="Pfam" id="PF11698">
    <property type="entry name" value="V-ATPase_H_C"/>
    <property type="match status" value="1"/>
</dbReference>
<dbReference type="FunFam" id="1.25.40.150:FF:000002">
    <property type="entry name" value="V-type proton ATPase subunit H"/>
    <property type="match status" value="1"/>
</dbReference>
<dbReference type="Pfam" id="PF11951">
    <property type="entry name" value="Fungal_trans_2"/>
    <property type="match status" value="1"/>
</dbReference>
<feature type="compositionally biased region" description="Low complexity" evidence="5">
    <location>
        <begin position="576"/>
        <end position="593"/>
    </location>
</feature>
<gene>
    <name evidence="7" type="ORF">PISL3812_02205</name>
</gene>
<evidence type="ECO:0000256" key="2">
    <source>
        <dbReference type="ARBA" id="ARBA00022448"/>
    </source>
</evidence>
<dbReference type="Gene3D" id="1.25.40.150">
    <property type="entry name" value="V-type ATPase, subunit H, C-terminal domain"/>
    <property type="match status" value="1"/>
</dbReference>
<evidence type="ECO:0000313" key="7">
    <source>
        <dbReference type="EMBL" id="CRG85063.1"/>
    </source>
</evidence>
<dbReference type="Gene3D" id="1.25.10.10">
    <property type="entry name" value="Leucine-rich Repeat Variant"/>
    <property type="match status" value="1"/>
</dbReference>
<accession>A0A0U1LP91</accession>
<dbReference type="EMBL" id="CVMT01000002">
    <property type="protein sequence ID" value="CRG85063.1"/>
    <property type="molecule type" value="Genomic_DNA"/>
</dbReference>
<evidence type="ECO:0000256" key="1">
    <source>
        <dbReference type="ARBA" id="ARBA00008613"/>
    </source>
</evidence>
<dbReference type="GO" id="GO:0000221">
    <property type="term" value="C:vacuolar proton-transporting V-type ATPase, V1 domain"/>
    <property type="evidence" value="ECO:0007669"/>
    <property type="project" value="InterPro"/>
</dbReference>
<dbReference type="STRING" id="28573.A0A0U1LP91"/>
<evidence type="ECO:0000256" key="4">
    <source>
        <dbReference type="ARBA" id="ARBA00023065"/>
    </source>
</evidence>
<dbReference type="InterPro" id="IPR038497">
    <property type="entry name" value="ATPase_V1-cplx_hsu_C_sf"/>
</dbReference>
<evidence type="ECO:0000313" key="8">
    <source>
        <dbReference type="Proteomes" id="UP000054383"/>
    </source>
</evidence>
<dbReference type="OrthoDB" id="288726at2759"/>
<feature type="region of interest" description="Disordered" evidence="5">
    <location>
        <begin position="572"/>
        <end position="593"/>
    </location>
</feature>
<dbReference type="PANTHER" id="PTHR10698:SF0">
    <property type="entry name" value="V-TYPE PROTON ATPASE SUBUNIT H"/>
    <property type="match status" value="1"/>
</dbReference>